<dbReference type="PANTHER" id="PTHR20883">
    <property type="entry name" value="PHYTANOYL-COA DIOXYGENASE DOMAIN CONTAINING 1"/>
    <property type="match status" value="1"/>
</dbReference>
<dbReference type="KEGG" id="plei:Q9312_19085"/>
<dbReference type="InterPro" id="IPR008775">
    <property type="entry name" value="Phytyl_CoA_dOase-like"/>
</dbReference>
<protein>
    <submittedName>
        <fullName evidence="2">Phytanoyl-CoA dioxygenase family protein</fullName>
    </submittedName>
</protein>
<dbReference type="GO" id="GO:0016706">
    <property type="term" value="F:2-oxoglutarate-dependent dioxygenase activity"/>
    <property type="evidence" value="ECO:0007669"/>
    <property type="project" value="UniProtKB-ARBA"/>
</dbReference>
<accession>A0AA51RTG1</accession>
<dbReference type="SUPFAM" id="SSF51197">
    <property type="entry name" value="Clavaminate synthase-like"/>
    <property type="match status" value="1"/>
</dbReference>
<dbReference type="GO" id="GO:0005506">
    <property type="term" value="F:iron ion binding"/>
    <property type="evidence" value="ECO:0007669"/>
    <property type="project" value="UniProtKB-ARBA"/>
</dbReference>
<evidence type="ECO:0000313" key="2">
    <source>
        <dbReference type="EMBL" id="WMS87312.1"/>
    </source>
</evidence>
<dbReference type="AlphaFoldDB" id="A0AA51RTG1"/>
<keyword evidence="2" id="KW-0223">Dioxygenase</keyword>
<reference evidence="2 3" key="1">
    <citation type="submission" date="2023-08" db="EMBL/GenBank/DDBJ databases">
        <title>Pleionea litopenaei sp. nov., isolated from stomach of juvenile Litopenaeus vannamei.</title>
        <authorList>
            <person name="Rho A.M."/>
            <person name="Hwang C.Y."/>
        </authorList>
    </citation>
    <scope>NUCLEOTIDE SEQUENCE [LARGE SCALE GENOMIC DNA]</scope>
    <source>
        <strain evidence="2 3">HL-JVS1</strain>
    </source>
</reference>
<keyword evidence="3" id="KW-1185">Reference proteome</keyword>
<name>A0AA51RTG1_9GAMM</name>
<dbReference type="EMBL" id="CP133548">
    <property type="protein sequence ID" value="WMS87312.1"/>
    <property type="molecule type" value="Genomic_DNA"/>
</dbReference>
<evidence type="ECO:0000256" key="1">
    <source>
        <dbReference type="ARBA" id="ARBA00001954"/>
    </source>
</evidence>
<dbReference type="Proteomes" id="UP001239782">
    <property type="component" value="Chromosome"/>
</dbReference>
<evidence type="ECO:0000313" key="3">
    <source>
        <dbReference type="Proteomes" id="UP001239782"/>
    </source>
</evidence>
<organism evidence="2 3">
    <name type="scientific">Pleionea litopenaei</name>
    <dbReference type="NCBI Taxonomy" id="3070815"/>
    <lineage>
        <taxon>Bacteria</taxon>
        <taxon>Pseudomonadati</taxon>
        <taxon>Pseudomonadota</taxon>
        <taxon>Gammaproteobacteria</taxon>
        <taxon>Oceanospirillales</taxon>
        <taxon>Pleioneaceae</taxon>
        <taxon>Pleionea</taxon>
    </lineage>
</organism>
<sequence length="261" mass="29929">MREHIDAVRSKGYSIIRGALSFQEVASLNQSIDQYLQQYELGVVYEDEEPIDSNRTVRAIHGPHLYDQSFLNLTRKSEFKTLCQALVDEEVYVHQFKINMKQSGYGKRWPWHQDFIFWNKNDHIEHERLLNIAIILTKTSHEHGPLCVIPNSHRMGNLCKKIDSQSAGWGQDVSSNLTYQVDRHTVEPLIRDNGLEFIVGEPGDVFVFNPQIVHCSSDNISIADRRLLIITYNAINNAPTRPSSRPEFLCAKDVSSIFSTS</sequence>
<dbReference type="RefSeq" id="WP_309202453.1">
    <property type="nucleotide sequence ID" value="NZ_CP133548.1"/>
</dbReference>
<dbReference type="Gene3D" id="2.60.120.620">
    <property type="entry name" value="q2cbj1_9rhob like domain"/>
    <property type="match status" value="1"/>
</dbReference>
<dbReference type="Pfam" id="PF05721">
    <property type="entry name" value="PhyH"/>
    <property type="match status" value="1"/>
</dbReference>
<comment type="cofactor">
    <cofactor evidence="1">
        <name>Fe(2+)</name>
        <dbReference type="ChEBI" id="CHEBI:29033"/>
    </cofactor>
</comment>
<proteinExistence type="predicted"/>
<gene>
    <name evidence="2" type="ORF">Q9312_19085</name>
</gene>
<keyword evidence="2" id="KW-0560">Oxidoreductase</keyword>
<dbReference type="PANTHER" id="PTHR20883:SF48">
    <property type="entry name" value="ECTOINE DIOXYGENASE"/>
    <property type="match status" value="1"/>
</dbReference>